<sequence length="85" mass="9698">MSTWERSAEACRNAPDMMLTCLSYPIYQTLVTFKSSLVFVFGDEALSDFHHFSRLASKNDRVLAGYYESFFAARTVCVTTHQILC</sequence>
<protein>
    <submittedName>
        <fullName evidence="1 3">Uncharacterized protein</fullName>
    </submittedName>
</protein>
<dbReference type="EMBL" id="UZAD01013279">
    <property type="protein sequence ID" value="VDN93447.1"/>
    <property type="molecule type" value="Genomic_DNA"/>
</dbReference>
<keyword evidence="2" id="KW-1185">Reference proteome</keyword>
<gene>
    <name evidence="1" type="ORF">BPAG_LOCUS12261</name>
</gene>
<evidence type="ECO:0000313" key="3">
    <source>
        <dbReference type="WBParaSite" id="BPAG_0001229901-mRNA-1"/>
    </source>
</evidence>
<name>A0A0N4TU49_BRUPA</name>
<reference evidence="3" key="1">
    <citation type="submission" date="2017-02" db="UniProtKB">
        <authorList>
            <consortium name="WormBaseParasite"/>
        </authorList>
    </citation>
    <scope>IDENTIFICATION</scope>
</reference>
<dbReference type="AlphaFoldDB" id="A0A0N4TU49"/>
<dbReference type="WBParaSite" id="BPAG_0001229901-mRNA-1">
    <property type="protein sequence ID" value="BPAG_0001229901-mRNA-1"/>
    <property type="gene ID" value="BPAG_0001229901"/>
</dbReference>
<organism evidence="3">
    <name type="scientific">Brugia pahangi</name>
    <name type="common">Filarial nematode worm</name>
    <dbReference type="NCBI Taxonomy" id="6280"/>
    <lineage>
        <taxon>Eukaryota</taxon>
        <taxon>Metazoa</taxon>
        <taxon>Ecdysozoa</taxon>
        <taxon>Nematoda</taxon>
        <taxon>Chromadorea</taxon>
        <taxon>Rhabditida</taxon>
        <taxon>Spirurina</taxon>
        <taxon>Spiruromorpha</taxon>
        <taxon>Filarioidea</taxon>
        <taxon>Onchocercidae</taxon>
        <taxon>Brugia</taxon>
    </lineage>
</organism>
<accession>A0A0N4TU49</accession>
<reference evidence="1 2" key="2">
    <citation type="submission" date="2018-11" db="EMBL/GenBank/DDBJ databases">
        <authorList>
            <consortium name="Pathogen Informatics"/>
        </authorList>
    </citation>
    <scope>NUCLEOTIDE SEQUENCE [LARGE SCALE GENOMIC DNA]</scope>
</reference>
<evidence type="ECO:0000313" key="1">
    <source>
        <dbReference type="EMBL" id="VDN93447.1"/>
    </source>
</evidence>
<evidence type="ECO:0000313" key="2">
    <source>
        <dbReference type="Proteomes" id="UP000278627"/>
    </source>
</evidence>
<proteinExistence type="predicted"/>
<dbReference type="Proteomes" id="UP000278627">
    <property type="component" value="Unassembled WGS sequence"/>
</dbReference>